<proteinExistence type="predicted"/>
<evidence type="ECO:0000313" key="2">
    <source>
        <dbReference type="EMBL" id="GJT64050.1"/>
    </source>
</evidence>
<dbReference type="EMBL" id="BQNB010017511">
    <property type="protein sequence ID" value="GJT64050.1"/>
    <property type="molecule type" value="Genomic_DNA"/>
</dbReference>
<reference evidence="2" key="1">
    <citation type="journal article" date="2022" name="Int. J. Mol. Sci.">
        <title>Draft Genome of Tanacetum Coccineum: Genomic Comparison of Closely Related Tanacetum-Family Plants.</title>
        <authorList>
            <person name="Yamashiro T."/>
            <person name="Shiraishi A."/>
            <person name="Nakayama K."/>
            <person name="Satake H."/>
        </authorList>
    </citation>
    <scope>NUCLEOTIDE SEQUENCE</scope>
</reference>
<feature type="region of interest" description="Disordered" evidence="1">
    <location>
        <begin position="42"/>
        <end position="83"/>
    </location>
</feature>
<comment type="caution">
    <text evidence="2">The sequence shown here is derived from an EMBL/GenBank/DDBJ whole genome shotgun (WGS) entry which is preliminary data.</text>
</comment>
<evidence type="ECO:0000256" key="1">
    <source>
        <dbReference type="SAM" id="MobiDB-lite"/>
    </source>
</evidence>
<dbReference type="Proteomes" id="UP001151760">
    <property type="component" value="Unassembled WGS sequence"/>
</dbReference>
<feature type="compositionally biased region" description="Basic and acidic residues" evidence="1">
    <location>
        <begin position="42"/>
        <end position="54"/>
    </location>
</feature>
<protein>
    <submittedName>
        <fullName evidence="2">Uncharacterized protein</fullName>
    </submittedName>
</protein>
<sequence length="83" mass="9924">MAELYVTKASHWWKPTRRDMVALKEAHREMDFCTKRLTKEAQVKERMKKENEDIRCEDDNDEHDSKNDNDDKDDDQEMSFGGT</sequence>
<name>A0ABQ5FM78_9ASTR</name>
<gene>
    <name evidence="2" type="ORF">Tco_1015530</name>
</gene>
<accession>A0ABQ5FM78</accession>
<evidence type="ECO:0000313" key="3">
    <source>
        <dbReference type="Proteomes" id="UP001151760"/>
    </source>
</evidence>
<organism evidence="2 3">
    <name type="scientific">Tanacetum coccineum</name>
    <dbReference type="NCBI Taxonomy" id="301880"/>
    <lineage>
        <taxon>Eukaryota</taxon>
        <taxon>Viridiplantae</taxon>
        <taxon>Streptophyta</taxon>
        <taxon>Embryophyta</taxon>
        <taxon>Tracheophyta</taxon>
        <taxon>Spermatophyta</taxon>
        <taxon>Magnoliopsida</taxon>
        <taxon>eudicotyledons</taxon>
        <taxon>Gunneridae</taxon>
        <taxon>Pentapetalae</taxon>
        <taxon>asterids</taxon>
        <taxon>campanulids</taxon>
        <taxon>Asterales</taxon>
        <taxon>Asteraceae</taxon>
        <taxon>Asteroideae</taxon>
        <taxon>Anthemideae</taxon>
        <taxon>Anthemidinae</taxon>
        <taxon>Tanacetum</taxon>
    </lineage>
</organism>
<keyword evidence="3" id="KW-1185">Reference proteome</keyword>
<reference evidence="2" key="2">
    <citation type="submission" date="2022-01" db="EMBL/GenBank/DDBJ databases">
        <authorList>
            <person name="Yamashiro T."/>
            <person name="Shiraishi A."/>
            <person name="Satake H."/>
            <person name="Nakayama K."/>
        </authorList>
    </citation>
    <scope>NUCLEOTIDE SEQUENCE</scope>
</reference>